<sequence length="423" mass="48464">MKVGAVRTIINTIKKEFERISHLRSQQLIQQIEDLFDEMPDEEPADKALGILVKNTIATFWREASQIPVTKDWGTNAVVSSWLKLQKNLQETEWDIQRAHHGYFYHCLQFQYNQSGNGIINTDKLMPILIGLCRRIGYAEKDGIDKYPFPFLEVTIQRIEKEKRGHLIEGFSFIATSFAMMFYLLYHHCSKEQWAILPQLIKYRANTTDEEIRSETAMITNMLNSPDKVLALLATMEVYIDGRPLLINPLLSTLPDCIPKSKKKLLDSTIEKRLYYGITHSLHNAAPAELSDSFATVLERDFALHQDQSYPAAINFAMSVNAQFADLPPTNQEQLFSAAYTFSLGQYIKLCESNQAPNPYLWFSHETKSSAAKKLRLQEKGVPTDMSLCEWAATHEGRLHTLKSQFEEHKKKLLQMPNSALEA</sequence>
<keyword evidence="3" id="KW-1185">Reference proteome</keyword>
<gene>
    <name evidence="2" type="ORF">LFA_0701</name>
</gene>
<keyword evidence="1" id="KW-0812">Transmembrane</keyword>
<dbReference type="Proteomes" id="UP000032430">
    <property type="component" value="Chromosome I"/>
</dbReference>
<dbReference type="AlphaFoldDB" id="A0A098G3U2"/>
<evidence type="ECO:0000313" key="3">
    <source>
        <dbReference type="Proteomes" id="UP000032430"/>
    </source>
</evidence>
<keyword evidence="1" id="KW-0472">Membrane</keyword>
<dbReference type="KEGG" id="lfa:LFA_0701"/>
<dbReference type="RefSeq" id="WP_045094877.1">
    <property type="nucleotide sequence ID" value="NZ_LN614827.1"/>
</dbReference>
<organism evidence="2 3">
    <name type="scientific">Legionella fallonii LLAP-10</name>
    <dbReference type="NCBI Taxonomy" id="1212491"/>
    <lineage>
        <taxon>Bacteria</taxon>
        <taxon>Pseudomonadati</taxon>
        <taxon>Pseudomonadota</taxon>
        <taxon>Gammaproteobacteria</taxon>
        <taxon>Legionellales</taxon>
        <taxon>Legionellaceae</taxon>
        <taxon>Legionella</taxon>
    </lineage>
</organism>
<accession>A0A098G3U2</accession>
<reference evidence="3" key="1">
    <citation type="submission" date="2014-09" db="EMBL/GenBank/DDBJ databases">
        <authorList>
            <person name="Gomez-Valero L."/>
        </authorList>
    </citation>
    <scope>NUCLEOTIDE SEQUENCE [LARGE SCALE GENOMIC DNA]</scope>
    <source>
        <strain evidence="3">ATCC700992</strain>
    </source>
</reference>
<name>A0A098G3U2_9GAMM</name>
<dbReference type="OrthoDB" id="5650429at2"/>
<feature type="transmembrane region" description="Helical" evidence="1">
    <location>
        <begin position="167"/>
        <end position="186"/>
    </location>
</feature>
<keyword evidence="1" id="KW-1133">Transmembrane helix</keyword>
<dbReference type="EMBL" id="LN614827">
    <property type="protein sequence ID" value="CEG56150.1"/>
    <property type="molecule type" value="Genomic_DNA"/>
</dbReference>
<evidence type="ECO:0000313" key="2">
    <source>
        <dbReference type="EMBL" id="CEG56150.1"/>
    </source>
</evidence>
<proteinExistence type="predicted"/>
<dbReference type="HOGENOM" id="CLU_054364_0_0_6"/>
<protein>
    <submittedName>
        <fullName evidence="2">Uncharacterized protein</fullName>
    </submittedName>
</protein>
<evidence type="ECO:0000256" key="1">
    <source>
        <dbReference type="SAM" id="Phobius"/>
    </source>
</evidence>